<comment type="caution">
    <text evidence="2">The sequence shown here is derived from an EMBL/GenBank/DDBJ whole genome shotgun (WGS) entry which is preliminary data.</text>
</comment>
<keyword evidence="3" id="KW-1185">Reference proteome</keyword>
<gene>
    <name evidence="2" type="ORF">ACHAWU_000273</name>
</gene>
<feature type="compositionally biased region" description="Acidic residues" evidence="1">
    <location>
        <begin position="733"/>
        <end position="744"/>
    </location>
</feature>
<evidence type="ECO:0000256" key="1">
    <source>
        <dbReference type="SAM" id="MobiDB-lite"/>
    </source>
</evidence>
<protein>
    <submittedName>
        <fullName evidence="2">Uncharacterized protein</fullName>
    </submittedName>
</protein>
<feature type="compositionally biased region" description="Basic and acidic residues" evidence="1">
    <location>
        <begin position="711"/>
        <end position="726"/>
    </location>
</feature>
<reference evidence="2 3" key="1">
    <citation type="submission" date="2024-10" db="EMBL/GenBank/DDBJ databases">
        <title>Updated reference genomes for cyclostephanoid diatoms.</title>
        <authorList>
            <person name="Roberts W.R."/>
            <person name="Alverson A.J."/>
        </authorList>
    </citation>
    <scope>NUCLEOTIDE SEQUENCE [LARGE SCALE GENOMIC DNA]</scope>
    <source>
        <strain evidence="2 3">AJA232-27</strain>
    </source>
</reference>
<dbReference type="Proteomes" id="UP001530293">
    <property type="component" value="Unassembled WGS sequence"/>
</dbReference>
<feature type="region of interest" description="Disordered" evidence="1">
    <location>
        <begin position="679"/>
        <end position="751"/>
    </location>
</feature>
<evidence type="ECO:0000313" key="2">
    <source>
        <dbReference type="EMBL" id="KAL3761178.1"/>
    </source>
</evidence>
<sequence length="903" mass="97276">MAPPSRLLLPPISRMQRSFANPATRAVTAVRRSAAPFFNAAVAVGAGGASSSSSLTVLPLKSSLQFSASSITTSHSTPRHIHASTANGAVATDATDAAAAAAAPSPTSILPVMMSPSSVSATHHLLPPSTIESLQSLPECQSVLNIIHGTSFDGTTNTTTANTTNTNNPVPQLQPSLDNLHRSRDILRSLPELDAATRPRRAFAPFTVGAGVASSSAPLKSSLHFSASSITTSHSTPRRIHASTANGAVVTDASDAAAAAAAPSPTSILPVMMSPSSVSATHLLPPSTIESLQSLPECQSVLNIIHGTSFDGTTNTTTANTTNTNNPVPQLQPSLDNLHRSRDILRSLPELDAATYLLEVELLTLYGKFDAAIECLSRYEYLCKTTKKKPMKTKKSGKRGSNQKNAVEDTTNNKRKLQFVKAKLLYISGQFSRALAEYEDILECMEQEVEDQVQQLHLRQVVKNGVDAEGHEAEKKRSELVQADDSVHPLPVIHGAAALSAVGITKLLVYLRKGSTRQYKLETDEIIEAMETSTDMLLESRKDALLSHEHANLAIDLGLAASIAVTNLGVTHCLLRDDTSKAMELWKAGLMTLDEILQDAMNSLTVIPKHTFICMESVRARLYCNIAWVLLGNLSNERGVGLFIGPGTKPDEKTLKDASGAAKKALHIYDELVNGPKATRDGGFIDGDSDDDQGGNDEIGTSAVEEENDDNIIRRELEQMLRENETRQQNADVAEEDGEEEEDGPSILNKPPDVPLSPLWLAQHKFESAWALGLAAQCYALAGAAVTAEGLFRSAMDVSSSYPLGQSLKSKDIPSGKEFVRTGVSLSSPNLGLIARDVRVWYAYLCDMEEKRKADGDRLRSEAWKIEDDGVLRGFVRDEEGVKQFVSGLESSLWLFSPSDFER</sequence>
<name>A0ABD3MB67_9STRA</name>
<organism evidence="2 3">
    <name type="scientific">Discostella pseudostelligera</name>
    <dbReference type="NCBI Taxonomy" id="259834"/>
    <lineage>
        <taxon>Eukaryota</taxon>
        <taxon>Sar</taxon>
        <taxon>Stramenopiles</taxon>
        <taxon>Ochrophyta</taxon>
        <taxon>Bacillariophyta</taxon>
        <taxon>Coscinodiscophyceae</taxon>
        <taxon>Thalassiosirophycidae</taxon>
        <taxon>Stephanodiscales</taxon>
        <taxon>Stephanodiscaceae</taxon>
        <taxon>Discostella</taxon>
    </lineage>
</organism>
<proteinExistence type="predicted"/>
<accession>A0ABD3MB67</accession>
<feature type="region of interest" description="Disordered" evidence="1">
    <location>
        <begin position="390"/>
        <end position="410"/>
    </location>
</feature>
<dbReference type="EMBL" id="JALLBG020000156">
    <property type="protein sequence ID" value="KAL3761178.1"/>
    <property type="molecule type" value="Genomic_DNA"/>
</dbReference>
<feature type="compositionally biased region" description="Polar residues" evidence="1">
    <location>
        <begin position="399"/>
        <end position="410"/>
    </location>
</feature>
<evidence type="ECO:0000313" key="3">
    <source>
        <dbReference type="Proteomes" id="UP001530293"/>
    </source>
</evidence>
<dbReference type="AlphaFoldDB" id="A0ABD3MB67"/>